<reference evidence="2 3" key="1">
    <citation type="submission" date="2013-07" db="EMBL/GenBank/DDBJ databases">
        <title>Comparative Genomic and Metabolomic Analysis of Twelve Strains of Pseudoalteromonas luteoviolacea.</title>
        <authorList>
            <person name="Vynne N.G."/>
            <person name="Mansson M."/>
            <person name="Gram L."/>
        </authorList>
    </citation>
    <scope>NUCLEOTIDE SEQUENCE [LARGE SCALE GENOMIC DNA]</scope>
    <source>
        <strain evidence="2 3">DSM 6061</strain>
    </source>
</reference>
<proteinExistence type="predicted"/>
<evidence type="ECO:0000313" key="2">
    <source>
        <dbReference type="EMBL" id="KZN36661.1"/>
    </source>
</evidence>
<dbReference type="EMBL" id="AUYB01000106">
    <property type="protein sequence ID" value="KZN36661.1"/>
    <property type="molecule type" value="Genomic_DNA"/>
</dbReference>
<protein>
    <submittedName>
        <fullName evidence="2">Uncharacterized protein</fullName>
    </submittedName>
</protein>
<organism evidence="2 3">
    <name type="scientific">Pseudoalteromonas luteoviolacea DSM 6061</name>
    <dbReference type="NCBI Taxonomy" id="1365250"/>
    <lineage>
        <taxon>Bacteria</taxon>
        <taxon>Pseudomonadati</taxon>
        <taxon>Pseudomonadota</taxon>
        <taxon>Gammaproteobacteria</taxon>
        <taxon>Alteromonadales</taxon>
        <taxon>Pseudoalteromonadaceae</taxon>
        <taxon>Pseudoalteromonas</taxon>
    </lineage>
</organism>
<keyword evidence="1" id="KW-0812">Transmembrane</keyword>
<sequence>MDYSNLLDGIILLTCGITIALFGSGKLFPSLRIRESASTMKIVLVVGLLTSFTGIVQLIRYMI</sequence>
<feature type="transmembrane region" description="Helical" evidence="1">
    <location>
        <begin position="6"/>
        <end position="28"/>
    </location>
</feature>
<evidence type="ECO:0000313" key="3">
    <source>
        <dbReference type="Proteomes" id="UP000076643"/>
    </source>
</evidence>
<gene>
    <name evidence="2" type="ORF">N475_17195</name>
</gene>
<evidence type="ECO:0000256" key="1">
    <source>
        <dbReference type="SAM" id="Phobius"/>
    </source>
</evidence>
<name>A0A166WA61_9GAMM</name>
<dbReference type="Proteomes" id="UP000076643">
    <property type="component" value="Unassembled WGS sequence"/>
</dbReference>
<feature type="transmembrane region" description="Helical" evidence="1">
    <location>
        <begin position="40"/>
        <end position="59"/>
    </location>
</feature>
<keyword evidence="1" id="KW-1133">Transmembrane helix</keyword>
<accession>A0A166WA61</accession>
<comment type="caution">
    <text evidence="2">The sequence shown here is derived from an EMBL/GenBank/DDBJ whole genome shotgun (WGS) entry which is preliminary data.</text>
</comment>
<dbReference type="AlphaFoldDB" id="A0A166WA61"/>
<keyword evidence="1" id="KW-0472">Membrane</keyword>
<keyword evidence="3" id="KW-1185">Reference proteome</keyword>
<dbReference type="PATRIC" id="fig|1365250.3.peg.3042"/>